<sequence>MVVGRLSQPLLPLNVSTVQSALKFNSNECAQLFINPKEGVLIFCRDINGGDGLQFWFIEQYKGYTYYTEVTQIKVSSIPNTNPPKNTETIKVELQNLNKTINMNARYVNYLGTTIKDLSHLNSPNLKEKCKIQKRNNKPYLVCNANSNKYEQELRHIKDYYIPK</sequence>
<reference evidence="1 2" key="1">
    <citation type="journal article" date="2014" name="Genome Announc.">
        <title>Complete Genome Sequence of Mycoplasma ovis Strain Michigan, a Hemoplasma of Sheep with Two Distinct 16S rRNA Genes.</title>
        <authorList>
            <person name="Deshuillers P.L."/>
            <person name="Santos A.P."/>
            <person name="do Nascimento N.C."/>
            <person name="Hampel J.A."/>
            <person name="Bergin I.L."/>
            <person name="Dyson M.C."/>
            <person name="Messick J.B."/>
        </authorList>
    </citation>
    <scope>NUCLEOTIDE SEQUENCE [LARGE SCALE GENOMIC DNA]</scope>
    <source>
        <strain evidence="1 2">Michigan</strain>
    </source>
</reference>
<proteinExistence type="predicted"/>
<gene>
    <name evidence="1" type="ORF">OVS_04045</name>
</gene>
<protein>
    <submittedName>
        <fullName evidence="1">Uncharacterized protein</fullName>
    </submittedName>
</protein>
<dbReference type="Proteomes" id="UP000018745">
    <property type="component" value="Chromosome"/>
</dbReference>
<evidence type="ECO:0000313" key="1">
    <source>
        <dbReference type="EMBL" id="AHC40540.1"/>
    </source>
</evidence>
<organism evidence="1 2">
    <name type="scientific">Mycoplasma ovis str. Michigan</name>
    <dbReference type="NCBI Taxonomy" id="1415773"/>
    <lineage>
        <taxon>Bacteria</taxon>
        <taxon>Bacillati</taxon>
        <taxon>Mycoplasmatota</taxon>
        <taxon>Mollicutes</taxon>
        <taxon>Mycoplasmataceae</taxon>
        <taxon>Mycoplasma</taxon>
    </lineage>
</organism>
<keyword evidence="2" id="KW-1185">Reference proteome</keyword>
<evidence type="ECO:0000313" key="2">
    <source>
        <dbReference type="Proteomes" id="UP000018745"/>
    </source>
</evidence>
<name>A0ABN4BRQ4_9MOLU</name>
<dbReference type="EMBL" id="CP006935">
    <property type="protein sequence ID" value="AHC40540.1"/>
    <property type="molecule type" value="Genomic_DNA"/>
</dbReference>
<accession>A0ABN4BRQ4</accession>
<dbReference type="RefSeq" id="WP_024071566.1">
    <property type="nucleotide sequence ID" value="NC_023062.1"/>
</dbReference>